<comment type="similarity">
    <text evidence="2">Belongs to the UPF0057 (PMP3) family.</text>
</comment>
<sequence>MAPPSSTSDVLLYFLAIFVPPLAVFLKRGCLADFWINICLTILGWLPGVIHAWYIISRHERPAATAATAAPVAFAR</sequence>
<reference evidence="7" key="2">
    <citation type="submission" date="2023-06" db="EMBL/GenBank/DDBJ databases">
        <authorList>
            <consortium name="Lawrence Berkeley National Laboratory"/>
            <person name="Haridas S."/>
            <person name="Hensen N."/>
            <person name="Bonometti L."/>
            <person name="Westerberg I."/>
            <person name="Brannstrom I.O."/>
            <person name="Guillou S."/>
            <person name="Cros-Aarteil S."/>
            <person name="Calhoun S."/>
            <person name="Kuo A."/>
            <person name="Mondo S."/>
            <person name="Pangilinan J."/>
            <person name="Riley R."/>
            <person name="Labutti K."/>
            <person name="Andreopoulos B."/>
            <person name="Lipzen A."/>
            <person name="Chen C."/>
            <person name="Yanf M."/>
            <person name="Daum C."/>
            <person name="Ng V."/>
            <person name="Clum A."/>
            <person name="Steindorff A."/>
            <person name="Ohm R."/>
            <person name="Martin F."/>
            <person name="Silar P."/>
            <person name="Natvig D."/>
            <person name="Lalanne C."/>
            <person name="Gautier V."/>
            <person name="Ament-Velasquez S.L."/>
            <person name="Kruys A."/>
            <person name="Hutchinson M.I."/>
            <person name="Powell A.J."/>
            <person name="Barry K."/>
            <person name="Miller A.N."/>
            <person name="Grigoriev I.V."/>
            <person name="Debuchy R."/>
            <person name="Gladieux P."/>
            <person name="Thoren M.H."/>
            <person name="Johannesson H."/>
        </authorList>
    </citation>
    <scope>NUCLEOTIDE SEQUENCE</scope>
    <source>
        <strain evidence="7">SMH4131-1</strain>
    </source>
</reference>
<evidence type="ECO:0000313" key="7">
    <source>
        <dbReference type="EMBL" id="KAK3324026.1"/>
    </source>
</evidence>
<feature type="transmembrane region" description="Helical" evidence="6">
    <location>
        <begin position="10"/>
        <end position="28"/>
    </location>
</feature>
<comment type="subcellular location">
    <subcellularLocation>
        <location evidence="1">Membrane</location>
    </subcellularLocation>
</comment>
<evidence type="ECO:0000256" key="5">
    <source>
        <dbReference type="ARBA" id="ARBA00023136"/>
    </source>
</evidence>
<proteinExistence type="inferred from homology"/>
<evidence type="ECO:0000256" key="3">
    <source>
        <dbReference type="ARBA" id="ARBA00022692"/>
    </source>
</evidence>
<evidence type="ECO:0000313" key="8">
    <source>
        <dbReference type="Proteomes" id="UP001286456"/>
    </source>
</evidence>
<dbReference type="PANTHER" id="PTHR21659:SF112">
    <property type="entry name" value="PROTEIN SNA2-RELATED"/>
    <property type="match status" value="1"/>
</dbReference>
<evidence type="ECO:0000256" key="2">
    <source>
        <dbReference type="ARBA" id="ARBA00009530"/>
    </source>
</evidence>
<dbReference type="AlphaFoldDB" id="A0AAE0IFC5"/>
<organism evidence="7 8">
    <name type="scientific">Cercophora scortea</name>
    <dbReference type="NCBI Taxonomy" id="314031"/>
    <lineage>
        <taxon>Eukaryota</taxon>
        <taxon>Fungi</taxon>
        <taxon>Dikarya</taxon>
        <taxon>Ascomycota</taxon>
        <taxon>Pezizomycotina</taxon>
        <taxon>Sordariomycetes</taxon>
        <taxon>Sordariomycetidae</taxon>
        <taxon>Sordariales</taxon>
        <taxon>Lasiosphaeriaceae</taxon>
        <taxon>Cercophora</taxon>
    </lineage>
</organism>
<name>A0AAE0IFC5_9PEZI</name>
<keyword evidence="8" id="KW-1185">Reference proteome</keyword>
<keyword evidence="4 6" id="KW-1133">Transmembrane helix</keyword>
<dbReference type="Pfam" id="PF01679">
    <property type="entry name" value="Pmp3"/>
    <property type="match status" value="1"/>
</dbReference>
<dbReference type="PANTHER" id="PTHR21659">
    <property type="entry name" value="HYDROPHOBIC PROTEIN RCI2 LOW TEMPERATURE AND SALT RESPONSIVE PROTEIN LTI6 -RELATED"/>
    <property type="match status" value="1"/>
</dbReference>
<protein>
    <recommendedName>
        <fullName evidence="9">Plasma membrane proteolipid 3</fullName>
    </recommendedName>
</protein>
<evidence type="ECO:0008006" key="9">
    <source>
        <dbReference type="Google" id="ProtNLM"/>
    </source>
</evidence>
<accession>A0AAE0IFC5</accession>
<dbReference type="EMBL" id="JAUEPO010000004">
    <property type="protein sequence ID" value="KAK3324026.1"/>
    <property type="molecule type" value="Genomic_DNA"/>
</dbReference>
<evidence type="ECO:0000256" key="6">
    <source>
        <dbReference type="SAM" id="Phobius"/>
    </source>
</evidence>
<dbReference type="GO" id="GO:0016020">
    <property type="term" value="C:membrane"/>
    <property type="evidence" value="ECO:0007669"/>
    <property type="project" value="UniProtKB-SubCell"/>
</dbReference>
<reference evidence="7" key="1">
    <citation type="journal article" date="2023" name="Mol. Phylogenet. Evol.">
        <title>Genome-scale phylogeny and comparative genomics of the fungal order Sordariales.</title>
        <authorList>
            <person name="Hensen N."/>
            <person name="Bonometti L."/>
            <person name="Westerberg I."/>
            <person name="Brannstrom I.O."/>
            <person name="Guillou S."/>
            <person name="Cros-Aarteil S."/>
            <person name="Calhoun S."/>
            <person name="Haridas S."/>
            <person name="Kuo A."/>
            <person name="Mondo S."/>
            <person name="Pangilinan J."/>
            <person name="Riley R."/>
            <person name="LaButti K."/>
            <person name="Andreopoulos B."/>
            <person name="Lipzen A."/>
            <person name="Chen C."/>
            <person name="Yan M."/>
            <person name="Daum C."/>
            <person name="Ng V."/>
            <person name="Clum A."/>
            <person name="Steindorff A."/>
            <person name="Ohm R.A."/>
            <person name="Martin F."/>
            <person name="Silar P."/>
            <person name="Natvig D.O."/>
            <person name="Lalanne C."/>
            <person name="Gautier V."/>
            <person name="Ament-Velasquez S.L."/>
            <person name="Kruys A."/>
            <person name="Hutchinson M.I."/>
            <person name="Powell A.J."/>
            <person name="Barry K."/>
            <person name="Miller A.N."/>
            <person name="Grigoriev I.V."/>
            <person name="Debuchy R."/>
            <person name="Gladieux P."/>
            <person name="Hiltunen Thoren M."/>
            <person name="Johannesson H."/>
        </authorList>
    </citation>
    <scope>NUCLEOTIDE SEQUENCE</scope>
    <source>
        <strain evidence="7">SMH4131-1</strain>
    </source>
</reference>
<gene>
    <name evidence="7" type="ORF">B0T19DRAFT_443465</name>
</gene>
<dbReference type="InterPro" id="IPR000612">
    <property type="entry name" value="PMP3"/>
</dbReference>
<dbReference type="Proteomes" id="UP001286456">
    <property type="component" value="Unassembled WGS sequence"/>
</dbReference>
<comment type="caution">
    <text evidence="7">The sequence shown here is derived from an EMBL/GenBank/DDBJ whole genome shotgun (WGS) entry which is preliminary data.</text>
</comment>
<evidence type="ECO:0000256" key="4">
    <source>
        <dbReference type="ARBA" id="ARBA00022989"/>
    </source>
</evidence>
<dbReference type="PROSITE" id="PS01309">
    <property type="entry name" value="UPF0057"/>
    <property type="match status" value="1"/>
</dbReference>
<evidence type="ECO:0000256" key="1">
    <source>
        <dbReference type="ARBA" id="ARBA00004370"/>
    </source>
</evidence>
<keyword evidence="5 6" id="KW-0472">Membrane</keyword>
<keyword evidence="3 6" id="KW-0812">Transmembrane</keyword>
<feature type="transmembrane region" description="Helical" evidence="6">
    <location>
        <begin position="34"/>
        <end position="56"/>
    </location>
</feature>